<comment type="similarity">
    <text evidence="3">Belongs to the methyl-accepting chemotaxis (MCP) protein family.</text>
</comment>
<proteinExistence type="inferred from homology"/>
<dbReference type="Pfam" id="PF12729">
    <property type="entry name" value="4HB_MCP_1"/>
    <property type="match status" value="1"/>
</dbReference>
<dbReference type="InterPro" id="IPR004089">
    <property type="entry name" value="MCPsignal_dom"/>
</dbReference>
<dbReference type="PROSITE" id="PS50111">
    <property type="entry name" value="CHEMOTAXIS_TRANSDUC_2"/>
    <property type="match status" value="1"/>
</dbReference>
<evidence type="ECO:0000313" key="7">
    <source>
        <dbReference type="EMBL" id="BAQ18906.1"/>
    </source>
</evidence>
<comment type="subcellular location">
    <subcellularLocation>
        <location evidence="1">Membrane</location>
    </subcellularLocation>
</comment>
<evidence type="ECO:0000256" key="3">
    <source>
        <dbReference type="ARBA" id="ARBA00029447"/>
    </source>
</evidence>
<dbReference type="GO" id="GO:0007165">
    <property type="term" value="P:signal transduction"/>
    <property type="evidence" value="ECO:0007669"/>
    <property type="project" value="UniProtKB-KW"/>
</dbReference>
<evidence type="ECO:0000256" key="2">
    <source>
        <dbReference type="ARBA" id="ARBA00023224"/>
    </source>
</evidence>
<dbReference type="CDD" id="cd06225">
    <property type="entry name" value="HAMP"/>
    <property type="match status" value="1"/>
</dbReference>
<dbReference type="PANTHER" id="PTHR32089">
    <property type="entry name" value="METHYL-ACCEPTING CHEMOTAXIS PROTEIN MCPB"/>
    <property type="match status" value="1"/>
</dbReference>
<dbReference type="Gene3D" id="1.10.287.950">
    <property type="entry name" value="Methyl-accepting chemotaxis protein"/>
    <property type="match status" value="1"/>
</dbReference>
<feature type="domain" description="Methyl-accepting transducer" evidence="5">
    <location>
        <begin position="265"/>
        <end position="501"/>
    </location>
</feature>
<keyword evidence="2 4" id="KW-0807">Transducer</keyword>
<dbReference type="FunFam" id="1.10.287.950:FF:000001">
    <property type="entry name" value="Methyl-accepting chemotaxis sensory transducer"/>
    <property type="match status" value="1"/>
</dbReference>
<dbReference type="SUPFAM" id="SSF58104">
    <property type="entry name" value="Methyl-accepting chemotaxis protein (MCP) signaling domain"/>
    <property type="match status" value="1"/>
</dbReference>
<dbReference type="Pfam" id="PF00672">
    <property type="entry name" value="HAMP"/>
    <property type="match status" value="1"/>
</dbReference>
<dbReference type="GO" id="GO:0016020">
    <property type="term" value="C:membrane"/>
    <property type="evidence" value="ECO:0007669"/>
    <property type="project" value="UniProtKB-SubCell"/>
</dbReference>
<dbReference type="PANTHER" id="PTHR32089:SF112">
    <property type="entry name" value="LYSOZYME-LIKE PROTEIN-RELATED"/>
    <property type="match status" value="1"/>
</dbReference>
<name>A0A0A8K818_9SPHN</name>
<evidence type="ECO:0000259" key="6">
    <source>
        <dbReference type="PROSITE" id="PS50885"/>
    </source>
</evidence>
<evidence type="ECO:0000259" key="5">
    <source>
        <dbReference type="PROSITE" id="PS50111"/>
    </source>
</evidence>
<dbReference type="EMBL" id="LC016837">
    <property type="protein sequence ID" value="BAQ18906.1"/>
    <property type="molecule type" value="Genomic_DNA"/>
</dbReference>
<evidence type="ECO:0000256" key="4">
    <source>
        <dbReference type="PROSITE-ProRule" id="PRU00284"/>
    </source>
</evidence>
<dbReference type="AlphaFoldDB" id="A0A0A8K818"/>
<gene>
    <name evidence="7" type="primary">mcp</name>
</gene>
<dbReference type="SMART" id="SM00304">
    <property type="entry name" value="HAMP"/>
    <property type="match status" value="1"/>
</dbReference>
<reference evidence="7" key="1">
    <citation type="submission" date="2014-12" db="EMBL/GenBank/DDBJ databases">
        <title>Formation of a single polar flagellum by lateral and polar bacterial flagellar gene sets.</title>
        <authorList>
            <person name="Maruyama Y."/>
            <person name="Kobayashi M."/>
            <person name="Murata K."/>
            <person name="Hashimoto W."/>
        </authorList>
    </citation>
    <scope>NUCLEOTIDE SEQUENCE</scope>
    <source>
        <strain evidence="7">A1</strain>
    </source>
</reference>
<dbReference type="Pfam" id="PF00015">
    <property type="entry name" value="MCPsignal"/>
    <property type="match status" value="1"/>
</dbReference>
<feature type="domain" description="HAMP" evidence="6">
    <location>
        <begin position="207"/>
        <end position="260"/>
    </location>
</feature>
<accession>A0A0A8K818</accession>
<sequence>MTISRRLIILVSAALASLLCVGLYGSYMQWQLSGVIVNFRDVDYPSLEQITTVRSDAHKLRVATLSYLLETDAAQRQKFEGDLKATYDDAIHAVKVYGEQLANDNDDRKLLEQDRLAIEDYYQNARRLFDAISQDNAELAMSYRKQIDAKGQAMIDAATKHVEYNKRWVGNEVASSERTIMLSRILSWVAMILGAAITGGVGWFLGRSIAQSLAGLRGTISSVESSLDFTLRAPSKGNDEVASTARAFNSLIERMQESLKAIMHQSNDVSAAASELAQTANQVSTAATAQSDASATVAATVEEMTVSVNHVGDRAGSVNEETSEAGALASSGEAVINETVQAIRSIADTVRGTADNMTELEQQSKQIAASVSIIKEVAEQTNLLALNAAIEAARAGEQGRGFAVVADEVRKLAERTASMTAEIDRTISAMSHCAEKTAQAMSVTVDRVEQGVHQADDALSAIGRISQKTGHVATMIGDITSAIREQGIASNTISAQIEHIAQMAEESSAAAEQTAGTAFQLNAAAEQMHQVVQRYRL</sequence>
<protein>
    <submittedName>
        <fullName evidence="7">Methyl-accepting chemotaxis protein MCP</fullName>
    </submittedName>
</protein>
<dbReference type="InterPro" id="IPR003660">
    <property type="entry name" value="HAMP_dom"/>
</dbReference>
<dbReference type="SMART" id="SM00283">
    <property type="entry name" value="MA"/>
    <property type="match status" value="1"/>
</dbReference>
<dbReference type="InterPro" id="IPR024478">
    <property type="entry name" value="HlyB_4HB_MCP"/>
</dbReference>
<dbReference type="PROSITE" id="PS50885">
    <property type="entry name" value="HAMP"/>
    <property type="match status" value="1"/>
</dbReference>
<dbReference type="GO" id="GO:0006935">
    <property type="term" value="P:chemotaxis"/>
    <property type="evidence" value="ECO:0007669"/>
    <property type="project" value="UniProtKB-ARBA"/>
</dbReference>
<evidence type="ECO:0000256" key="1">
    <source>
        <dbReference type="ARBA" id="ARBA00004370"/>
    </source>
</evidence>
<organism evidence="7">
    <name type="scientific">Sphingomonas sp. A1</name>
    <dbReference type="NCBI Taxonomy" id="90322"/>
    <lineage>
        <taxon>Bacteria</taxon>
        <taxon>Pseudomonadati</taxon>
        <taxon>Pseudomonadota</taxon>
        <taxon>Alphaproteobacteria</taxon>
        <taxon>Sphingomonadales</taxon>
        <taxon>Sphingomonadaceae</taxon>
        <taxon>Sphingomonas</taxon>
    </lineage>
</organism>